<name>A0A384J8A3_BOTFB</name>
<dbReference type="KEGG" id="bfu:BCIN_02g02120"/>
<dbReference type="PROSITE" id="PS00498">
    <property type="entry name" value="TYROSINASE_2"/>
    <property type="match status" value="1"/>
</dbReference>
<evidence type="ECO:0000256" key="1">
    <source>
        <dbReference type="ARBA" id="ARBA00022723"/>
    </source>
</evidence>
<organism evidence="5 6">
    <name type="scientific">Botryotinia fuckeliana (strain B05.10)</name>
    <name type="common">Noble rot fungus</name>
    <name type="synonym">Botrytis cinerea</name>
    <dbReference type="NCBI Taxonomy" id="332648"/>
    <lineage>
        <taxon>Eukaryota</taxon>
        <taxon>Fungi</taxon>
        <taxon>Dikarya</taxon>
        <taxon>Ascomycota</taxon>
        <taxon>Pezizomycotina</taxon>
        <taxon>Leotiomycetes</taxon>
        <taxon>Helotiales</taxon>
        <taxon>Sclerotiniaceae</taxon>
        <taxon>Botrytis</taxon>
    </lineage>
</organism>
<reference evidence="5 6" key="3">
    <citation type="journal article" date="2017" name="Mol. Plant Pathol.">
        <title>A gapless genome sequence of the fungus Botrytis cinerea.</title>
        <authorList>
            <person name="Van Kan J.A."/>
            <person name="Stassen J.H."/>
            <person name="Mosbach A."/>
            <person name="Van Der Lee T.A."/>
            <person name="Faino L."/>
            <person name="Farmer A.D."/>
            <person name="Papasotiriou D.G."/>
            <person name="Zhou S."/>
            <person name="Seidl M.F."/>
            <person name="Cottam E."/>
            <person name="Edel D."/>
            <person name="Hahn M."/>
            <person name="Schwartz D.C."/>
            <person name="Dietrich R.A."/>
            <person name="Widdison S."/>
            <person name="Scalliet G."/>
        </authorList>
    </citation>
    <scope>NUCLEOTIDE SEQUENCE [LARGE SCALE GENOMIC DNA]</scope>
    <source>
        <strain evidence="5 6">B05.10</strain>
    </source>
</reference>
<reference evidence="5 6" key="2">
    <citation type="journal article" date="2012" name="Eukaryot. Cell">
        <title>Genome update of Botrytis cinerea strains B05.10 and T4.</title>
        <authorList>
            <person name="Staats M."/>
            <person name="van Kan J.A."/>
        </authorList>
    </citation>
    <scope>NUCLEOTIDE SEQUENCE [LARGE SCALE GENOMIC DNA]</scope>
    <source>
        <strain evidence="5 6">B05.10</strain>
    </source>
</reference>
<dbReference type="Pfam" id="PF00264">
    <property type="entry name" value="Tyrosinase"/>
    <property type="match status" value="1"/>
</dbReference>
<evidence type="ECO:0000256" key="2">
    <source>
        <dbReference type="ARBA" id="ARBA00023002"/>
    </source>
</evidence>
<dbReference type="AlphaFoldDB" id="A0A384J8A3"/>
<reference evidence="5 6" key="1">
    <citation type="journal article" date="2011" name="PLoS Genet.">
        <title>Genomic analysis of the necrotrophic fungal pathogens Sclerotinia sclerotiorum and Botrytis cinerea.</title>
        <authorList>
            <person name="Amselem J."/>
            <person name="Cuomo C.A."/>
            <person name="van Kan J.A."/>
            <person name="Viaud M."/>
            <person name="Benito E.P."/>
            <person name="Couloux A."/>
            <person name="Coutinho P.M."/>
            <person name="de Vries R.P."/>
            <person name="Dyer P.S."/>
            <person name="Fillinger S."/>
            <person name="Fournier E."/>
            <person name="Gout L."/>
            <person name="Hahn M."/>
            <person name="Kohn L."/>
            <person name="Lapalu N."/>
            <person name="Plummer K.M."/>
            <person name="Pradier J.M."/>
            <person name="Quevillon E."/>
            <person name="Sharon A."/>
            <person name="Simon A."/>
            <person name="ten Have A."/>
            <person name="Tudzynski B."/>
            <person name="Tudzynski P."/>
            <person name="Wincker P."/>
            <person name="Andrew M."/>
            <person name="Anthouard V."/>
            <person name="Beever R.E."/>
            <person name="Beffa R."/>
            <person name="Benoit I."/>
            <person name="Bouzid O."/>
            <person name="Brault B."/>
            <person name="Chen Z."/>
            <person name="Choquer M."/>
            <person name="Collemare J."/>
            <person name="Cotton P."/>
            <person name="Danchin E.G."/>
            <person name="Da Silva C."/>
            <person name="Gautier A."/>
            <person name="Giraud C."/>
            <person name="Giraud T."/>
            <person name="Gonzalez C."/>
            <person name="Grossetete S."/>
            <person name="Guldener U."/>
            <person name="Henrissat B."/>
            <person name="Howlett B.J."/>
            <person name="Kodira C."/>
            <person name="Kretschmer M."/>
            <person name="Lappartient A."/>
            <person name="Leroch M."/>
            <person name="Levis C."/>
            <person name="Mauceli E."/>
            <person name="Neuveglise C."/>
            <person name="Oeser B."/>
            <person name="Pearson M."/>
            <person name="Poulain J."/>
            <person name="Poussereau N."/>
            <person name="Quesneville H."/>
            <person name="Rascle C."/>
            <person name="Schumacher J."/>
            <person name="Segurens B."/>
            <person name="Sexton A."/>
            <person name="Silva E."/>
            <person name="Sirven C."/>
            <person name="Soanes D.M."/>
            <person name="Talbot N.J."/>
            <person name="Templeton M."/>
            <person name="Yandava C."/>
            <person name="Yarden O."/>
            <person name="Zeng Q."/>
            <person name="Rollins J.A."/>
            <person name="Lebrun M.H."/>
            <person name="Dickman M."/>
        </authorList>
    </citation>
    <scope>NUCLEOTIDE SEQUENCE [LARGE SCALE GENOMIC DNA]</scope>
    <source>
        <strain evidence="5 6">B05.10</strain>
    </source>
</reference>
<evidence type="ECO:0000313" key="5">
    <source>
        <dbReference type="EMBL" id="ATZ46865.1"/>
    </source>
</evidence>
<keyword evidence="6" id="KW-1185">Reference proteome</keyword>
<dbReference type="EMBL" id="CP009806">
    <property type="protein sequence ID" value="ATZ46865.1"/>
    <property type="molecule type" value="Genomic_DNA"/>
</dbReference>
<keyword evidence="3" id="KW-0732">Signal</keyword>
<dbReference type="Gene3D" id="1.10.1280.10">
    <property type="entry name" value="Di-copper center containing domain from catechol oxidase"/>
    <property type="match status" value="1"/>
</dbReference>
<keyword evidence="1" id="KW-0479">Metal-binding</keyword>
<proteinExistence type="predicted"/>
<gene>
    <name evidence="5" type="ORF">BCIN_02g02120</name>
</gene>
<protein>
    <recommendedName>
        <fullName evidence="4">Tyrosinase copper-binding domain-containing protein</fullName>
    </recommendedName>
</protein>
<dbReference type="InterPro" id="IPR050316">
    <property type="entry name" value="Tyrosinase/Hemocyanin"/>
</dbReference>
<dbReference type="SUPFAM" id="SSF48056">
    <property type="entry name" value="Di-copper centre-containing domain"/>
    <property type="match status" value="1"/>
</dbReference>
<dbReference type="GeneID" id="36393916"/>
<dbReference type="PRINTS" id="PR00092">
    <property type="entry name" value="TYROSINASE"/>
</dbReference>
<dbReference type="VEuPathDB" id="FungiDB:Bcin02g02120"/>
<dbReference type="PANTHER" id="PTHR11474">
    <property type="entry name" value="TYROSINASE FAMILY MEMBER"/>
    <property type="match status" value="1"/>
</dbReference>
<dbReference type="Proteomes" id="UP000001798">
    <property type="component" value="Chromosome 2"/>
</dbReference>
<evidence type="ECO:0000313" key="6">
    <source>
        <dbReference type="Proteomes" id="UP000001798"/>
    </source>
</evidence>
<dbReference type="OrthoDB" id="6132182at2759"/>
<dbReference type="PANTHER" id="PTHR11474:SF125">
    <property type="entry name" value="N-ACETYL-6-HYDROXYTRYPTOPHAN OXIDASE IVOB-RELATED"/>
    <property type="match status" value="1"/>
</dbReference>
<dbReference type="InterPro" id="IPR008922">
    <property type="entry name" value="Di-copper_centre_dom_sf"/>
</dbReference>
<accession>A0A384J8A3</accession>
<dbReference type="GO" id="GO:0046872">
    <property type="term" value="F:metal ion binding"/>
    <property type="evidence" value="ECO:0007669"/>
    <property type="project" value="UniProtKB-KW"/>
</dbReference>
<keyword evidence="2" id="KW-0560">Oxidoreductase</keyword>
<feature type="domain" description="Tyrosinase copper-binding" evidence="4">
    <location>
        <begin position="299"/>
        <end position="310"/>
    </location>
</feature>
<feature type="chain" id="PRO_5017087131" description="Tyrosinase copper-binding domain-containing protein" evidence="3">
    <location>
        <begin position="22"/>
        <end position="379"/>
    </location>
</feature>
<evidence type="ECO:0000259" key="4">
    <source>
        <dbReference type="PROSITE" id="PS00498"/>
    </source>
</evidence>
<dbReference type="InterPro" id="IPR002227">
    <property type="entry name" value="Tyrosinase_Cu-bd"/>
</dbReference>
<feature type="signal peptide" evidence="3">
    <location>
        <begin position="1"/>
        <end position="21"/>
    </location>
</feature>
<sequence length="379" mass="41342">MVQIFHKAVQAWLLMAVLIQAAPTDVPHRSPRQDLSGPGSTNCTSDTRLMRREWGNISVEERLAYINSVKCLMKAPSRIPEGIAPGAQSHYDDFVATHINRTANVHLNGAFLPFHREYIYLFEKTLRTECGYRYALPYIEWSRWATDLAGSPIFDGSETSLGGDGVFSPNASVPVVPGTNNTLANGNGGGCVVTGPFTNYTPSFQLFPQVASFSNLPVLKDPLGYYPHCLIRNLNNAIATATYSDPASITNITSATDYTSMEAAYNSGGANGIYDLGVHGGGHYSIGPQLWDFWASPSDPVFWLHHSFVDKNYAVWQDGDYATRVTGETAVSGTDAFFDDPSGNKVTLDYIVDVGFLAAAKPVREILDVSGGDYCYGYE</sequence>
<dbReference type="GO" id="GO:0016491">
    <property type="term" value="F:oxidoreductase activity"/>
    <property type="evidence" value="ECO:0007669"/>
    <property type="project" value="UniProtKB-KW"/>
</dbReference>
<dbReference type="RefSeq" id="XP_024546944.1">
    <property type="nucleotide sequence ID" value="XM_024691174.1"/>
</dbReference>
<evidence type="ECO:0000256" key="3">
    <source>
        <dbReference type="SAM" id="SignalP"/>
    </source>
</evidence>